<dbReference type="AlphaFoldDB" id="A0A4Z0FN31"/>
<evidence type="ECO:0000256" key="5">
    <source>
        <dbReference type="ARBA" id="ARBA00023284"/>
    </source>
</evidence>
<evidence type="ECO:0000313" key="9">
    <source>
        <dbReference type="Proteomes" id="UP000297948"/>
    </source>
</evidence>
<evidence type="ECO:0000259" key="7">
    <source>
        <dbReference type="PROSITE" id="PS51352"/>
    </source>
</evidence>
<evidence type="ECO:0000256" key="4">
    <source>
        <dbReference type="ARBA" id="ARBA00023157"/>
    </source>
</evidence>
<dbReference type="EMBL" id="SRID01000630">
    <property type="protein sequence ID" value="TGA84016.1"/>
    <property type="molecule type" value="Genomic_DNA"/>
</dbReference>
<dbReference type="OrthoDB" id="9796554at2"/>
<sequence length="160" mass="17168">QFQGSGPIGTVRADARRPAPDLSGTTLQGRPLDVADYRGQVVVVNLWGSYCGPCRSEAPSLVEVAKDTRARGVRFVGINTSDPSREGAARFEQTFGVPYPSLYDPMGRIALHFPKGSINPQTIPATVVLDRKGRIAARALTVLTESELRAVLKPLIAEPA</sequence>
<accession>A0A4Z0FN31</accession>
<dbReference type="InterPro" id="IPR013766">
    <property type="entry name" value="Thioredoxin_domain"/>
</dbReference>
<dbReference type="PROSITE" id="PS51352">
    <property type="entry name" value="THIOREDOXIN_2"/>
    <property type="match status" value="1"/>
</dbReference>
<keyword evidence="3" id="KW-0735">Signal-anchor</keyword>
<gene>
    <name evidence="8" type="ORF">E4099_31650</name>
</gene>
<protein>
    <submittedName>
        <fullName evidence="8">TlpA family protein disulfide reductase</fullName>
    </submittedName>
</protein>
<dbReference type="InterPro" id="IPR036249">
    <property type="entry name" value="Thioredoxin-like_sf"/>
</dbReference>
<dbReference type="SUPFAM" id="SSF52833">
    <property type="entry name" value="Thioredoxin-like"/>
    <property type="match status" value="1"/>
</dbReference>
<feature type="region of interest" description="Disordered" evidence="6">
    <location>
        <begin position="1"/>
        <end position="27"/>
    </location>
</feature>
<dbReference type="GO" id="GO:0030313">
    <property type="term" value="C:cell envelope"/>
    <property type="evidence" value="ECO:0007669"/>
    <property type="project" value="UniProtKB-SubCell"/>
</dbReference>
<keyword evidence="2" id="KW-0201">Cytochrome c-type biogenesis</keyword>
<keyword evidence="5" id="KW-0676">Redox-active center</keyword>
<dbReference type="Proteomes" id="UP000297948">
    <property type="component" value="Unassembled WGS sequence"/>
</dbReference>
<keyword evidence="4" id="KW-1015">Disulfide bond</keyword>
<dbReference type="Gene3D" id="3.40.30.10">
    <property type="entry name" value="Glutaredoxin"/>
    <property type="match status" value="1"/>
</dbReference>
<reference evidence="8 9" key="1">
    <citation type="submission" date="2019-03" db="EMBL/GenBank/DDBJ databases">
        <authorList>
            <person name="Gonzalez-Pimentel J.L."/>
        </authorList>
    </citation>
    <scope>NUCLEOTIDE SEQUENCE [LARGE SCALE GENOMIC DNA]</scope>
    <source>
        <strain evidence="8 9">JCM 31289</strain>
    </source>
</reference>
<comment type="subcellular location">
    <subcellularLocation>
        <location evidence="1">Cell envelope</location>
    </subcellularLocation>
</comment>
<evidence type="ECO:0000256" key="2">
    <source>
        <dbReference type="ARBA" id="ARBA00022748"/>
    </source>
</evidence>
<evidence type="ECO:0000313" key="8">
    <source>
        <dbReference type="EMBL" id="TGA84016.1"/>
    </source>
</evidence>
<keyword evidence="9" id="KW-1185">Reference proteome</keyword>
<dbReference type="PROSITE" id="PS00194">
    <property type="entry name" value="THIOREDOXIN_1"/>
    <property type="match status" value="1"/>
</dbReference>
<comment type="caution">
    <text evidence="8">The sequence shown here is derived from an EMBL/GenBank/DDBJ whole genome shotgun (WGS) entry which is preliminary data.</text>
</comment>
<dbReference type="PANTHER" id="PTHR42852:SF6">
    <property type="entry name" value="THIOL:DISULFIDE INTERCHANGE PROTEIN DSBE"/>
    <property type="match status" value="1"/>
</dbReference>
<dbReference type="GO" id="GO:0017004">
    <property type="term" value="P:cytochrome complex assembly"/>
    <property type="evidence" value="ECO:0007669"/>
    <property type="project" value="UniProtKB-KW"/>
</dbReference>
<keyword evidence="3" id="KW-0812">Transmembrane</keyword>
<feature type="non-terminal residue" evidence="8">
    <location>
        <position position="1"/>
    </location>
</feature>
<name>A0A4Z0FN31_9ACTN</name>
<dbReference type="InterPro" id="IPR017937">
    <property type="entry name" value="Thioredoxin_CS"/>
</dbReference>
<dbReference type="InterPro" id="IPR000866">
    <property type="entry name" value="AhpC/TSA"/>
</dbReference>
<dbReference type="Pfam" id="PF00578">
    <property type="entry name" value="AhpC-TSA"/>
    <property type="match status" value="1"/>
</dbReference>
<evidence type="ECO:0000256" key="3">
    <source>
        <dbReference type="ARBA" id="ARBA00022968"/>
    </source>
</evidence>
<proteinExistence type="predicted"/>
<dbReference type="GO" id="GO:0016491">
    <property type="term" value="F:oxidoreductase activity"/>
    <property type="evidence" value="ECO:0007669"/>
    <property type="project" value="InterPro"/>
</dbReference>
<organism evidence="8 9">
    <name type="scientific">Streptomyces palmae</name>
    <dbReference type="NCBI Taxonomy" id="1701085"/>
    <lineage>
        <taxon>Bacteria</taxon>
        <taxon>Bacillati</taxon>
        <taxon>Actinomycetota</taxon>
        <taxon>Actinomycetes</taxon>
        <taxon>Kitasatosporales</taxon>
        <taxon>Streptomycetaceae</taxon>
        <taxon>Streptomyces</taxon>
    </lineage>
</organism>
<dbReference type="CDD" id="cd02966">
    <property type="entry name" value="TlpA_like_family"/>
    <property type="match status" value="1"/>
</dbReference>
<dbReference type="RefSeq" id="WP_135342531.1">
    <property type="nucleotide sequence ID" value="NZ_SRID01000630.1"/>
</dbReference>
<dbReference type="PANTHER" id="PTHR42852">
    <property type="entry name" value="THIOL:DISULFIDE INTERCHANGE PROTEIN DSBE"/>
    <property type="match status" value="1"/>
</dbReference>
<evidence type="ECO:0000256" key="1">
    <source>
        <dbReference type="ARBA" id="ARBA00004196"/>
    </source>
</evidence>
<evidence type="ECO:0000256" key="6">
    <source>
        <dbReference type="SAM" id="MobiDB-lite"/>
    </source>
</evidence>
<dbReference type="GO" id="GO:0016209">
    <property type="term" value="F:antioxidant activity"/>
    <property type="evidence" value="ECO:0007669"/>
    <property type="project" value="InterPro"/>
</dbReference>
<dbReference type="InterPro" id="IPR050553">
    <property type="entry name" value="Thioredoxin_ResA/DsbE_sf"/>
</dbReference>
<feature type="domain" description="Thioredoxin" evidence="7">
    <location>
        <begin position="13"/>
        <end position="157"/>
    </location>
</feature>